<feature type="domain" description="TonB-dependent receptor-like beta-barrel" evidence="12">
    <location>
        <begin position="258"/>
        <end position="773"/>
    </location>
</feature>
<dbReference type="InterPro" id="IPR012910">
    <property type="entry name" value="Plug_dom"/>
</dbReference>
<feature type="compositionally biased region" description="Basic and acidic residues" evidence="11">
    <location>
        <begin position="28"/>
        <end position="46"/>
    </location>
</feature>
<feature type="region of interest" description="Disordered" evidence="11">
    <location>
        <begin position="28"/>
        <end position="49"/>
    </location>
</feature>
<evidence type="ECO:0000256" key="8">
    <source>
        <dbReference type="ARBA" id="ARBA00023237"/>
    </source>
</evidence>
<keyword evidence="7 9" id="KW-0472">Membrane</keyword>
<dbReference type="Proteomes" id="UP000198366">
    <property type="component" value="Chromosome I"/>
</dbReference>
<dbReference type="Gene3D" id="2.40.170.20">
    <property type="entry name" value="TonB-dependent receptor, beta-barrel domain"/>
    <property type="match status" value="1"/>
</dbReference>
<evidence type="ECO:0000313" key="15">
    <source>
        <dbReference type="Proteomes" id="UP000198366"/>
    </source>
</evidence>
<feature type="domain" description="TonB-dependent receptor plug" evidence="13">
    <location>
        <begin position="66"/>
        <end position="162"/>
    </location>
</feature>
<dbReference type="PROSITE" id="PS52016">
    <property type="entry name" value="TONB_DEPENDENT_REC_3"/>
    <property type="match status" value="1"/>
</dbReference>
<dbReference type="GO" id="GO:0044718">
    <property type="term" value="P:siderophore transmembrane transport"/>
    <property type="evidence" value="ECO:0007669"/>
    <property type="project" value="TreeGrafter"/>
</dbReference>
<dbReference type="GO" id="GO:0009279">
    <property type="term" value="C:cell outer membrane"/>
    <property type="evidence" value="ECO:0007669"/>
    <property type="project" value="UniProtKB-SubCell"/>
</dbReference>
<dbReference type="GO" id="GO:0015344">
    <property type="term" value="F:siderophore uptake transmembrane transporter activity"/>
    <property type="evidence" value="ECO:0007669"/>
    <property type="project" value="TreeGrafter"/>
</dbReference>
<keyword evidence="8 9" id="KW-0998">Cell outer membrane</keyword>
<organism evidence="14 15">
    <name type="scientific">Helicobacter pylori</name>
    <name type="common">Campylobacter pylori</name>
    <dbReference type="NCBI Taxonomy" id="210"/>
    <lineage>
        <taxon>Bacteria</taxon>
        <taxon>Pseudomonadati</taxon>
        <taxon>Campylobacterota</taxon>
        <taxon>Epsilonproteobacteria</taxon>
        <taxon>Campylobacterales</taxon>
        <taxon>Helicobacteraceae</taxon>
        <taxon>Helicobacter</taxon>
    </lineage>
</organism>
<dbReference type="Pfam" id="PF07715">
    <property type="entry name" value="Plug"/>
    <property type="match status" value="1"/>
</dbReference>
<reference evidence="14 15" key="1">
    <citation type="submission" date="2016-12" db="EMBL/GenBank/DDBJ databases">
        <authorList>
            <person name="Song W.-J."/>
            <person name="Kurnit D.M."/>
        </authorList>
    </citation>
    <scope>NUCLEOTIDE SEQUENCE [LARGE SCALE GENOMIC DNA]</scope>
    <source>
        <strain evidence="14">BCM-300</strain>
    </source>
</reference>
<evidence type="ECO:0000256" key="9">
    <source>
        <dbReference type="PROSITE-ProRule" id="PRU01360"/>
    </source>
</evidence>
<dbReference type="InterPro" id="IPR000531">
    <property type="entry name" value="Beta-barrel_TonB"/>
</dbReference>
<evidence type="ECO:0000256" key="3">
    <source>
        <dbReference type="ARBA" id="ARBA00022448"/>
    </source>
</evidence>
<evidence type="ECO:0000259" key="12">
    <source>
        <dbReference type="Pfam" id="PF00593"/>
    </source>
</evidence>
<dbReference type="PANTHER" id="PTHR30069:SF41">
    <property type="entry name" value="HEME_HEMOPEXIN UTILIZATION PROTEIN C"/>
    <property type="match status" value="1"/>
</dbReference>
<evidence type="ECO:0000256" key="2">
    <source>
        <dbReference type="ARBA" id="ARBA00009810"/>
    </source>
</evidence>
<dbReference type="RefSeq" id="WP_089087004.1">
    <property type="nucleotide sequence ID" value="NZ_LT635456.1"/>
</dbReference>
<dbReference type="AlphaFoldDB" id="A0A238GVZ4"/>
<dbReference type="PANTHER" id="PTHR30069">
    <property type="entry name" value="TONB-DEPENDENT OUTER MEMBRANE RECEPTOR"/>
    <property type="match status" value="1"/>
</dbReference>
<evidence type="ECO:0000256" key="6">
    <source>
        <dbReference type="ARBA" id="ARBA00023077"/>
    </source>
</evidence>
<dbReference type="Gene3D" id="2.170.130.10">
    <property type="entry name" value="TonB-dependent receptor, plug domain"/>
    <property type="match status" value="1"/>
</dbReference>
<gene>
    <name evidence="14" type="ORF">BCM300_00959</name>
</gene>
<keyword evidence="5 9" id="KW-0812">Transmembrane</keyword>
<evidence type="ECO:0000256" key="5">
    <source>
        <dbReference type="ARBA" id="ARBA00022692"/>
    </source>
</evidence>
<evidence type="ECO:0000256" key="4">
    <source>
        <dbReference type="ARBA" id="ARBA00022452"/>
    </source>
</evidence>
<evidence type="ECO:0000313" key="14">
    <source>
        <dbReference type="EMBL" id="SMA52943.1"/>
    </source>
</evidence>
<keyword evidence="6 10" id="KW-0798">TonB box</keyword>
<comment type="subcellular location">
    <subcellularLocation>
        <location evidence="1 9">Cell outer membrane</location>
        <topology evidence="1 9">Multi-pass membrane protein</topology>
    </subcellularLocation>
</comment>
<accession>A0A238GVZ4</accession>
<name>A0A238GVZ4_HELPX</name>
<dbReference type="InterPro" id="IPR036942">
    <property type="entry name" value="Beta-barrel_TonB_sf"/>
</dbReference>
<dbReference type="InterPro" id="IPR037066">
    <property type="entry name" value="Plug_dom_sf"/>
</dbReference>
<dbReference type="InterPro" id="IPR039426">
    <property type="entry name" value="TonB-dep_rcpt-like"/>
</dbReference>
<sequence length="815" mass="90864">MNDKRFRKYCSFSIFLSLLGTFELEAKEEEKEEKKTERKKDKEKNAQHTLGKVTTQAAKIFNYNNQTTISSKELERRQANQISDMFRRNPNINVGGGAVIAQKIYVRGIEDRLARVTVDGVAQMGASYGHQGNTIIDPGMLKSVVVTKGAAQASAGPMALIGAIKMETRSASDFIPKGKDYAISGAATFLTNFGDRETIMGAYRNHHFDALLYYTHQNIFYYRDGDNAMKNLFDPKADNKVTASPSEQNNVMAKINGYLSERDTLTLSYNMTRDNANRPLRANFTGTFLPYSCGDFNAFPNEKNPSDCLFENDASLFKTYSVNLVHNVSLNYEREGGSRFGDPKLKINGYTSIRNVQIDPLFRPSDIAAIIPFTPNPQLSQGEENQCVAQGGIYDALKQTCSITFKSLGGGSVVANKNLFIINSGFNANVIHTIDHKNDNLLEYGLNYQNLTTFDKAIPNSELVKPGDAPDACLRVTSPNDPNMNGHCQRNGATANVVGVYAQANYTLHPMVTLGAGTRYDVYTLVDKDWQLHVTQGFSPSVALNVSPLENLNFRLSYAYVTRGPMPGGLVWMRQDNLRYNRNLKPEIGQNAEFNTEYSSQYFDFRAAGFVQLISNYINQFSSTLFVTNLPAQDIIYVPGYEVSGTAKYKGFSLGLSVARSWPSLKGRLIADVYELAATTGNVFILTASYTIPRTGLSITWLSRFVTNLSYCSYSPYRNGPTDIDRRPSNCPKTPGIFHVHKPGYGVSSFFITYKPTYKKLKGLSLNAVFNNVFNQQYIDQASPVMSPDEPNQDKYARGMAEPGFNARFEISYKF</sequence>
<evidence type="ECO:0000256" key="11">
    <source>
        <dbReference type="SAM" id="MobiDB-lite"/>
    </source>
</evidence>
<evidence type="ECO:0000256" key="7">
    <source>
        <dbReference type="ARBA" id="ARBA00023136"/>
    </source>
</evidence>
<evidence type="ECO:0000256" key="10">
    <source>
        <dbReference type="RuleBase" id="RU003357"/>
    </source>
</evidence>
<comment type="similarity">
    <text evidence="2 9 10">Belongs to the TonB-dependent receptor family.</text>
</comment>
<protein>
    <submittedName>
        <fullName evidence="14">Iron-regulated outer membrane protein</fullName>
    </submittedName>
</protein>
<dbReference type="EMBL" id="LT837687">
    <property type="protein sequence ID" value="SMA52943.1"/>
    <property type="molecule type" value="Genomic_DNA"/>
</dbReference>
<evidence type="ECO:0000259" key="13">
    <source>
        <dbReference type="Pfam" id="PF07715"/>
    </source>
</evidence>
<proteinExistence type="inferred from homology"/>
<evidence type="ECO:0000256" key="1">
    <source>
        <dbReference type="ARBA" id="ARBA00004571"/>
    </source>
</evidence>
<keyword evidence="4 9" id="KW-1134">Transmembrane beta strand</keyword>
<dbReference type="SUPFAM" id="SSF56935">
    <property type="entry name" value="Porins"/>
    <property type="match status" value="1"/>
</dbReference>
<dbReference type="Pfam" id="PF00593">
    <property type="entry name" value="TonB_dep_Rec_b-barrel"/>
    <property type="match status" value="1"/>
</dbReference>
<keyword evidence="3 9" id="KW-0813">Transport</keyword>